<evidence type="ECO:0000313" key="3">
    <source>
        <dbReference type="Proteomes" id="UP000199206"/>
    </source>
</evidence>
<keyword evidence="3" id="KW-1185">Reference proteome</keyword>
<dbReference type="InterPro" id="IPR015424">
    <property type="entry name" value="PyrdxlP-dep_Trfase"/>
</dbReference>
<sequence length="319" mass="34708">MRQNSAGAPAPVVAPPDPDTTVKAFVSVSPFSYAALDATMQGPPAEEVQGLLAAHFSRPHVLVNSGRHALDLILTELAPRPDDVVTIVTTSGSSYVSSCVTSTVERYCRWSMQRESGTVAVIAIHEWGRACERISDHLGTGVPVIEDCAYAFATRYADGEPVGRRGDYALFSLTKMFSVNFGGAVVFPAGRRPAFVMPEDDRAFLLSAIGSEMVRLNALLEMRRDVWNDLATRFAAIGVKPFFAPVSGEQPSVFMFAHDPSTVPLPELRHRFDAHGIEGSVFYGSDAFFIPAHHRVGPRTRELMVKIYAKLMAEQGAHA</sequence>
<dbReference type="InterPro" id="IPR000653">
    <property type="entry name" value="DegT/StrS_aminotransferase"/>
</dbReference>
<evidence type="ECO:0000256" key="1">
    <source>
        <dbReference type="RuleBase" id="RU004508"/>
    </source>
</evidence>
<dbReference type="Gene3D" id="3.40.640.10">
    <property type="entry name" value="Type I PLP-dependent aspartate aminotransferase-like (Major domain)"/>
    <property type="match status" value="1"/>
</dbReference>
<comment type="similarity">
    <text evidence="1">Belongs to the DegT/DnrJ/EryC1 family.</text>
</comment>
<dbReference type="Proteomes" id="UP000199206">
    <property type="component" value="Unassembled WGS sequence"/>
</dbReference>
<dbReference type="STRING" id="1166340.SAMN05192583_3197"/>
<evidence type="ECO:0000313" key="2">
    <source>
        <dbReference type="EMBL" id="SEN63038.1"/>
    </source>
</evidence>
<gene>
    <name evidence="2" type="ORF">SAMN05192583_3197</name>
</gene>
<organism evidence="2 3">
    <name type="scientific">Sphingomonas gellani</name>
    <dbReference type="NCBI Taxonomy" id="1166340"/>
    <lineage>
        <taxon>Bacteria</taxon>
        <taxon>Pseudomonadati</taxon>
        <taxon>Pseudomonadota</taxon>
        <taxon>Alphaproteobacteria</taxon>
        <taxon>Sphingomonadales</taxon>
        <taxon>Sphingomonadaceae</taxon>
        <taxon>Sphingomonas</taxon>
    </lineage>
</organism>
<name>A0A1H8I5D6_9SPHN</name>
<dbReference type="RefSeq" id="WP_093666714.1">
    <property type="nucleotide sequence ID" value="NZ_FOCF01000009.1"/>
</dbReference>
<proteinExistence type="inferred from homology"/>
<dbReference type="Pfam" id="PF01041">
    <property type="entry name" value="DegT_DnrJ_EryC1"/>
    <property type="match status" value="1"/>
</dbReference>
<protein>
    <submittedName>
        <fullName evidence="2">dTDP-4-amino-4,6-dideoxygalactose transaminase</fullName>
    </submittedName>
</protein>
<dbReference type="InterPro" id="IPR015421">
    <property type="entry name" value="PyrdxlP-dep_Trfase_major"/>
</dbReference>
<accession>A0A1H8I5D6</accession>
<dbReference type="AlphaFoldDB" id="A0A1H8I5D6"/>
<dbReference type="SUPFAM" id="SSF53383">
    <property type="entry name" value="PLP-dependent transferases"/>
    <property type="match status" value="1"/>
</dbReference>
<keyword evidence="1" id="KW-0663">Pyridoxal phosphate</keyword>
<dbReference type="EMBL" id="FOCF01000009">
    <property type="protein sequence ID" value="SEN63038.1"/>
    <property type="molecule type" value="Genomic_DNA"/>
</dbReference>
<reference evidence="3" key="1">
    <citation type="submission" date="2016-10" db="EMBL/GenBank/DDBJ databases">
        <authorList>
            <person name="Varghese N."/>
            <person name="Submissions S."/>
        </authorList>
    </citation>
    <scope>NUCLEOTIDE SEQUENCE [LARGE SCALE GENOMIC DNA]</scope>
    <source>
        <strain evidence="3">S6-262</strain>
    </source>
</reference>
<dbReference type="OrthoDB" id="9768668at2"/>